<keyword evidence="5 10" id="KW-0547">Nucleotide-binding</keyword>
<dbReference type="PROSITE" id="PS50105">
    <property type="entry name" value="SAM_DOMAIN"/>
    <property type="match status" value="1"/>
</dbReference>
<dbReference type="InterPro" id="IPR017441">
    <property type="entry name" value="Protein_kinase_ATP_BS"/>
</dbReference>
<dbReference type="OrthoDB" id="266718at2759"/>
<dbReference type="Gene3D" id="3.10.20.90">
    <property type="entry name" value="Phosphatidylinositol 3-kinase Catalytic Subunit, Chain A, domain 1"/>
    <property type="match status" value="1"/>
</dbReference>
<dbReference type="InterPro" id="IPR001660">
    <property type="entry name" value="SAM"/>
</dbReference>
<evidence type="ECO:0000256" key="5">
    <source>
        <dbReference type="ARBA" id="ARBA00022741"/>
    </source>
</evidence>
<organism evidence="14 15">
    <name type="scientific">Nadsonia fulvescens var. elongata DSM 6958</name>
    <dbReference type="NCBI Taxonomy" id="857566"/>
    <lineage>
        <taxon>Eukaryota</taxon>
        <taxon>Fungi</taxon>
        <taxon>Dikarya</taxon>
        <taxon>Ascomycota</taxon>
        <taxon>Saccharomycotina</taxon>
        <taxon>Dipodascomycetes</taxon>
        <taxon>Dipodascales</taxon>
        <taxon>Dipodascales incertae sedis</taxon>
        <taxon>Nadsonia</taxon>
    </lineage>
</organism>
<dbReference type="PROSITE" id="PS00107">
    <property type="entry name" value="PROTEIN_KINASE_ATP"/>
    <property type="match status" value="1"/>
</dbReference>
<comment type="similarity">
    <text evidence="1">Belongs to the protein kinase superfamily. STE Ser/Thr protein kinase family. MAP kinase kinase kinase subfamily.</text>
</comment>
<dbReference type="FunFam" id="3.30.200.20:FF:000387">
    <property type="entry name" value="Serine/threonine-protein kinase STE11"/>
    <property type="match status" value="1"/>
</dbReference>
<name>A0A1E3PRS4_9ASCO</name>
<dbReference type="PANTHER" id="PTHR11584:SF369">
    <property type="entry name" value="MITOGEN-ACTIVATED PROTEIN KINASE KINASE KINASE 19-RELATED"/>
    <property type="match status" value="1"/>
</dbReference>
<dbReference type="GO" id="GO:0004709">
    <property type="term" value="F:MAP kinase kinase kinase activity"/>
    <property type="evidence" value="ECO:0007669"/>
    <property type="project" value="UniProtKB-EC"/>
</dbReference>
<dbReference type="CDD" id="cd09534">
    <property type="entry name" value="SAM_Ste11_fungal"/>
    <property type="match status" value="1"/>
</dbReference>
<accession>A0A1E3PRS4</accession>
<dbReference type="SMART" id="SM01304">
    <property type="entry name" value="Ras_bdg_2"/>
    <property type="match status" value="1"/>
</dbReference>
<keyword evidence="7 10" id="KW-0067">ATP-binding</keyword>
<dbReference type="GO" id="GO:0005524">
    <property type="term" value="F:ATP binding"/>
    <property type="evidence" value="ECO:0007669"/>
    <property type="project" value="UniProtKB-UniRule"/>
</dbReference>
<evidence type="ECO:0000256" key="9">
    <source>
        <dbReference type="ARBA" id="ARBA00048329"/>
    </source>
</evidence>
<dbReference type="Pfam" id="PF14847">
    <property type="entry name" value="Ras_bdg_2"/>
    <property type="match status" value="1"/>
</dbReference>
<evidence type="ECO:0000256" key="2">
    <source>
        <dbReference type="ARBA" id="ARBA00012406"/>
    </source>
</evidence>
<evidence type="ECO:0000313" key="14">
    <source>
        <dbReference type="EMBL" id="ODQ68133.1"/>
    </source>
</evidence>
<reference evidence="14 15" key="1">
    <citation type="journal article" date="2016" name="Proc. Natl. Acad. Sci. U.S.A.">
        <title>Comparative genomics of biotechnologically important yeasts.</title>
        <authorList>
            <person name="Riley R."/>
            <person name="Haridas S."/>
            <person name="Wolfe K.H."/>
            <person name="Lopes M.R."/>
            <person name="Hittinger C.T."/>
            <person name="Goeker M."/>
            <person name="Salamov A.A."/>
            <person name="Wisecaver J.H."/>
            <person name="Long T.M."/>
            <person name="Calvey C.H."/>
            <person name="Aerts A.L."/>
            <person name="Barry K.W."/>
            <person name="Choi C."/>
            <person name="Clum A."/>
            <person name="Coughlan A.Y."/>
            <person name="Deshpande S."/>
            <person name="Douglass A.P."/>
            <person name="Hanson S.J."/>
            <person name="Klenk H.-P."/>
            <person name="LaButti K.M."/>
            <person name="Lapidus A."/>
            <person name="Lindquist E.A."/>
            <person name="Lipzen A.M."/>
            <person name="Meier-Kolthoff J.P."/>
            <person name="Ohm R.A."/>
            <person name="Otillar R.P."/>
            <person name="Pangilinan J.L."/>
            <person name="Peng Y."/>
            <person name="Rokas A."/>
            <person name="Rosa C.A."/>
            <person name="Scheuner C."/>
            <person name="Sibirny A.A."/>
            <person name="Slot J.C."/>
            <person name="Stielow J.B."/>
            <person name="Sun H."/>
            <person name="Kurtzman C.P."/>
            <person name="Blackwell M."/>
            <person name="Grigoriev I.V."/>
            <person name="Jeffries T.W."/>
        </authorList>
    </citation>
    <scope>NUCLEOTIDE SEQUENCE [LARGE SCALE GENOMIC DNA]</scope>
    <source>
        <strain evidence="14 15">DSM 6958</strain>
    </source>
</reference>
<dbReference type="EMBL" id="KV454406">
    <property type="protein sequence ID" value="ODQ68133.1"/>
    <property type="molecule type" value="Genomic_DNA"/>
</dbReference>
<dbReference type="InterPro" id="IPR011009">
    <property type="entry name" value="Kinase-like_dom_sf"/>
</dbReference>
<dbReference type="STRING" id="857566.A0A1E3PRS4"/>
<dbReference type="SUPFAM" id="SSF47769">
    <property type="entry name" value="SAM/Pointed domain"/>
    <property type="match status" value="1"/>
</dbReference>
<evidence type="ECO:0000256" key="1">
    <source>
        <dbReference type="ARBA" id="ARBA00006529"/>
    </source>
</evidence>
<evidence type="ECO:0000256" key="8">
    <source>
        <dbReference type="ARBA" id="ARBA00047559"/>
    </source>
</evidence>
<dbReference type="Gene3D" id="1.10.150.50">
    <property type="entry name" value="Transcription Factor, Ets-1"/>
    <property type="match status" value="1"/>
</dbReference>
<evidence type="ECO:0000256" key="11">
    <source>
        <dbReference type="SAM" id="MobiDB-lite"/>
    </source>
</evidence>
<evidence type="ECO:0000313" key="15">
    <source>
        <dbReference type="Proteomes" id="UP000095009"/>
    </source>
</evidence>
<evidence type="ECO:0000256" key="3">
    <source>
        <dbReference type="ARBA" id="ARBA00022527"/>
    </source>
</evidence>
<comment type="catalytic activity">
    <reaction evidence="9">
        <text>L-seryl-[protein] + ATP = O-phospho-L-seryl-[protein] + ADP + H(+)</text>
        <dbReference type="Rhea" id="RHEA:17989"/>
        <dbReference type="Rhea" id="RHEA-COMP:9863"/>
        <dbReference type="Rhea" id="RHEA-COMP:11604"/>
        <dbReference type="ChEBI" id="CHEBI:15378"/>
        <dbReference type="ChEBI" id="CHEBI:29999"/>
        <dbReference type="ChEBI" id="CHEBI:30616"/>
        <dbReference type="ChEBI" id="CHEBI:83421"/>
        <dbReference type="ChEBI" id="CHEBI:456216"/>
        <dbReference type="EC" id="2.7.11.25"/>
    </reaction>
</comment>
<sequence length="808" mass="90221">MVNFLNHSAPLSPFKFSILSSSSQANSSSRSQGLSPASEGFRSPSKPDLIRYWDNEQVKEWLESIKCGAYATLFEENHITGEVLLDCDQAILKEIGIKKVGDRVRISLAINTLILKNPTKPNKQKSLHQLDEQCVSPFVYSATSNNYSPVDNGYRFTADKSKLTPTFASQGTKQYNSTRSLEGSSVRPQTVTRKSKESVHGILSMDEVKQSTVRFIYVDGQSKMVNIAGCFNAELIKKKALKKIPMKDNPSNWTVFISDSEFGTTTRRVSDSELVTICHSFERSERTRLMICPANSTPTTKQFAKSQQMLLDSVSNNDMNSYHGSSYSLYTSFDNSTNNPIRNVDSYYEGLRPPSELISHNLQEYFPGAERKVLQQTIRNSIRFSNRMSRYPESHRMSVATISTFIKPGKKESSLPSVPQLIPPEITTKHYRESPLPLPPTETPGLEEPLASSHIKDSLFLDSISDEATFHVPNGGKISMERSEISQEGDNRISAISNRVSKMYTEDSAIEPPFTIGECGDEITEEDYLEELLEDKECPSKWIKGALIGSGSFGTVYLGMNALTGELMAVKQVELPSGAEIDQKKQSMIEALQRETNLLRELHHNNIVQYLGSNADGEHLNIYLEYVPGGSVSSMLSSYGSFEEPLIKNFVRQILQGLEYLHGRHIIHRDIKGANVLVDNKGGIKISDFGISKKIEATILTGTSKNRASLQGSVFWMAPEVVKQTAYTLKADIWSLGCLIIEMFTGTHPFPEFNQMQAIFKIGSSISPAIPESCTADARDFLLRTFELDYTKRPTAKDLCSHSFLHVQ</sequence>
<evidence type="ECO:0000259" key="13">
    <source>
        <dbReference type="PROSITE" id="PS50105"/>
    </source>
</evidence>
<dbReference type="EC" id="2.7.11.25" evidence="2"/>
<dbReference type="SMART" id="SM00454">
    <property type="entry name" value="SAM"/>
    <property type="match status" value="1"/>
</dbReference>
<dbReference type="Pfam" id="PF00536">
    <property type="entry name" value="SAM_1"/>
    <property type="match status" value="1"/>
</dbReference>
<feature type="domain" description="Protein kinase" evidence="12">
    <location>
        <begin position="542"/>
        <end position="805"/>
    </location>
</feature>
<comment type="catalytic activity">
    <reaction evidence="8">
        <text>L-threonyl-[protein] + ATP = O-phospho-L-threonyl-[protein] + ADP + H(+)</text>
        <dbReference type="Rhea" id="RHEA:46608"/>
        <dbReference type="Rhea" id="RHEA-COMP:11060"/>
        <dbReference type="Rhea" id="RHEA-COMP:11605"/>
        <dbReference type="ChEBI" id="CHEBI:15378"/>
        <dbReference type="ChEBI" id="CHEBI:30013"/>
        <dbReference type="ChEBI" id="CHEBI:30616"/>
        <dbReference type="ChEBI" id="CHEBI:61977"/>
        <dbReference type="ChEBI" id="CHEBI:456216"/>
        <dbReference type="EC" id="2.7.11.25"/>
    </reaction>
</comment>
<dbReference type="Proteomes" id="UP000095009">
    <property type="component" value="Unassembled WGS sequence"/>
</dbReference>
<dbReference type="AlphaFoldDB" id="A0A1E3PRS4"/>
<evidence type="ECO:0000256" key="6">
    <source>
        <dbReference type="ARBA" id="ARBA00022777"/>
    </source>
</evidence>
<dbReference type="SMART" id="SM00220">
    <property type="entry name" value="S_TKc"/>
    <property type="match status" value="1"/>
</dbReference>
<evidence type="ECO:0000256" key="10">
    <source>
        <dbReference type="PROSITE-ProRule" id="PRU10141"/>
    </source>
</evidence>
<dbReference type="FunFam" id="1.10.510.10:FF:000334">
    <property type="entry name" value="Serine/threonine-protein kinase STE11"/>
    <property type="match status" value="1"/>
</dbReference>
<protein>
    <recommendedName>
        <fullName evidence="2">mitogen-activated protein kinase kinase kinase</fullName>
        <ecNumber evidence="2">2.7.11.25</ecNumber>
    </recommendedName>
</protein>
<dbReference type="Pfam" id="PF00069">
    <property type="entry name" value="Pkinase"/>
    <property type="match status" value="1"/>
</dbReference>
<dbReference type="PANTHER" id="PTHR11584">
    <property type="entry name" value="SERINE/THREONINE PROTEIN KINASE"/>
    <property type="match status" value="1"/>
</dbReference>
<keyword evidence="4" id="KW-0808">Transferase</keyword>
<evidence type="ECO:0000259" key="12">
    <source>
        <dbReference type="PROSITE" id="PS50011"/>
    </source>
</evidence>
<dbReference type="SUPFAM" id="SSF56112">
    <property type="entry name" value="Protein kinase-like (PK-like)"/>
    <property type="match status" value="1"/>
</dbReference>
<feature type="binding site" evidence="10">
    <location>
        <position position="571"/>
    </location>
    <ligand>
        <name>ATP</name>
        <dbReference type="ChEBI" id="CHEBI:30616"/>
    </ligand>
</feature>
<proteinExistence type="inferred from homology"/>
<keyword evidence="6 14" id="KW-0418">Kinase</keyword>
<keyword evidence="3" id="KW-0723">Serine/threonine-protein kinase</keyword>
<dbReference type="InterPro" id="IPR008271">
    <property type="entry name" value="Ser/Thr_kinase_AS"/>
</dbReference>
<dbReference type="PROSITE" id="PS50011">
    <property type="entry name" value="PROTEIN_KINASE_DOM"/>
    <property type="match status" value="1"/>
</dbReference>
<keyword evidence="15" id="KW-1185">Reference proteome</keyword>
<feature type="region of interest" description="Disordered" evidence="11">
    <location>
        <begin position="429"/>
        <end position="449"/>
    </location>
</feature>
<dbReference type="PROSITE" id="PS00108">
    <property type="entry name" value="PROTEIN_KINASE_ST"/>
    <property type="match status" value="1"/>
</dbReference>
<dbReference type="InterPro" id="IPR000719">
    <property type="entry name" value="Prot_kinase_dom"/>
</dbReference>
<dbReference type="InterPro" id="IPR029458">
    <property type="entry name" value="Ras-bd_By2"/>
</dbReference>
<dbReference type="InterPro" id="IPR013761">
    <property type="entry name" value="SAM/pointed_sf"/>
</dbReference>
<feature type="domain" description="SAM" evidence="13">
    <location>
        <begin position="53"/>
        <end position="116"/>
    </location>
</feature>
<gene>
    <name evidence="14" type="ORF">NADFUDRAFT_81184</name>
</gene>
<evidence type="ECO:0000256" key="7">
    <source>
        <dbReference type="ARBA" id="ARBA00022840"/>
    </source>
</evidence>
<evidence type="ECO:0000256" key="4">
    <source>
        <dbReference type="ARBA" id="ARBA00022679"/>
    </source>
</evidence>
<dbReference type="Gene3D" id="1.10.510.10">
    <property type="entry name" value="Transferase(Phosphotransferase) domain 1"/>
    <property type="match status" value="1"/>
</dbReference>